<name>A0A4Y2EVH6_ARAVE</name>
<organism evidence="2 3">
    <name type="scientific">Araneus ventricosus</name>
    <name type="common">Orbweaver spider</name>
    <name type="synonym">Epeira ventricosa</name>
    <dbReference type="NCBI Taxonomy" id="182803"/>
    <lineage>
        <taxon>Eukaryota</taxon>
        <taxon>Metazoa</taxon>
        <taxon>Ecdysozoa</taxon>
        <taxon>Arthropoda</taxon>
        <taxon>Chelicerata</taxon>
        <taxon>Arachnida</taxon>
        <taxon>Araneae</taxon>
        <taxon>Araneomorphae</taxon>
        <taxon>Entelegynae</taxon>
        <taxon>Araneoidea</taxon>
        <taxon>Araneidae</taxon>
        <taxon>Araneus</taxon>
    </lineage>
</organism>
<reference evidence="2 3" key="1">
    <citation type="journal article" date="2019" name="Sci. Rep.">
        <title>Orb-weaving spider Araneus ventricosus genome elucidates the spidroin gene catalogue.</title>
        <authorList>
            <person name="Kono N."/>
            <person name="Nakamura H."/>
            <person name="Ohtoshi R."/>
            <person name="Moran D.A.P."/>
            <person name="Shinohara A."/>
            <person name="Yoshida Y."/>
            <person name="Fujiwara M."/>
            <person name="Mori M."/>
            <person name="Tomita M."/>
            <person name="Arakawa K."/>
        </authorList>
    </citation>
    <scope>NUCLEOTIDE SEQUENCE [LARGE SCALE GENOMIC DNA]</scope>
</reference>
<feature type="transmembrane region" description="Helical" evidence="1">
    <location>
        <begin position="7"/>
        <end position="27"/>
    </location>
</feature>
<sequence length="193" mass="22406">MTPRVSPFVLYTSYFTWLILSVCFFPFRIEVLTCCSQCRLHTKKERLRKPLAEVETDEDSDFDNEDNRPEDVLEENFSDFESFSEHDTELEGGGDSGNGELNNSEWFTSEDGAQWRKRKFRQNIRTCCLNTVSRLPGTKEPAKDVTSSAKIWELFKNDNMIQLIVECTNIFIEKCATNFSRESDARKTDPLEI</sequence>
<gene>
    <name evidence="2" type="ORF">AVEN_161810_1</name>
</gene>
<keyword evidence="1" id="KW-0812">Transmembrane</keyword>
<evidence type="ECO:0008006" key="4">
    <source>
        <dbReference type="Google" id="ProtNLM"/>
    </source>
</evidence>
<dbReference type="Proteomes" id="UP000499080">
    <property type="component" value="Unassembled WGS sequence"/>
</dbReference>
<keyword evidence="3" id="KW-1185">Reference proteome</keyword>
<keyword evidence="1" id="KW-1133">Transmembrane helix</keyword>
<comment type="caution">
    <text evidence="2">The sequence shown here is derived from an EMBL/GenBank/DDBJ whole genome shotgun (WGS) entry which is preliminary data.</text>
</comment>
<protein>
    <recommendedName>
        <fullName evidence="4">PiggyBac transposable element-derived protein domain-containing protein</fullName>
    </recommendedName>
</protein>
<evidence type="ECO:0000256" key="1">
    <source>
        <dbReference type="SAM" id="Phobius"/>
    </source>
</evidence>
<proteinExistence type="predicted"/>
<dbReference type="EMBL" id="BGPR01000696">
    <property type="protein sequence ID" value="GBM32016.1"/>
    <property type="molecule type" value="Genomic_DNA"/>
</dbReference>
<evidence type="ECO:0000313" key="2">
    <source>
        <dbReference type="EMBL" id="GBM32016.1"/>
    </source>
</evidence>
<keyword evidence="1" id="KW-0472">Membrane</keyword>
<accession>A0A4Y2EVH6</accession>
<dbReference type="AlphaFoldDB" id="A0A4Y2EVH6"/>
<evidence type="ECO:0000313" key="3">
    <source>
        <dbReference type="Proteomes" id="UP000499080"/>
    </source>
</evidence>